<dbReference type="RefSeq" id="WP_062621070.1">
    <property type="nucleotide sequence ID" value="NZ_JRWG01000003.1"/>
</dbReference>
<dbReference type="Pfam" id="PF00893">
    <property type="entry name" value="Multi_Drug_Res"/>
    <property type="match status" value="1"/>
</dbReference>
<proteinExistence type="inferred from homology"/>
<accession>A0A137RIP8</accession>
<dbReference type="PATRIC" id="fig|1548749.3.peg.1310"/>
<protein>
    <recommendedName>
        <fullName evidence="8">Guanidinium exporter</fullName>
    </recommendedName>
</protein>
<sequence>MNWLLLIIAGLFEVSFAACLGKVKETSGLDSKLWFGGFLICLSISMFLLIKATKTLPIGTAYAVWTGIGAVGTVLVGIFYFNEPATFWRVFFLSTLIASIVGLKFVAN</sequence>
<keyword evidence="2" id="KW-0813">Transport</keyword>
<dbReference type="Gene3D" id="1.10.3730.20">
    <property type="match status" value="1"/>
</dbReference>
<dbReference type="EMBL" id="JRWG01000003">
    <property type="protein sequence ID" value="KXO00063.1"/>
    <property type="molecule type" value="Genomic_DNA"/>
</dbReference>
<comment type="subcellular location">
    <subcellularLocation>
        <location evidence="1 9">Cell membrane</location>
        <topology evidence="1 9">Multi-pass membrane protein</topology>
    </subcellularLocation>
</comment>
<evidence type="ECO:0000256" key="6">
    <source>
        <dbReference type="ARBA" id="ARBA00023136"/>
    </source>
</evidence>
<reference evidence="12" key="1">
    <citation type="submission" date="2014-10" db="EMBL/GenBank/DDBJ databases">
        <title>Genome sequencing of Vitellibacter sp. D-24.</title>
        <authorList>
            <person name="Thevarajoo S."/>
            <person name="Selvaratnam C."/>
            <person name="Goh K.M."/>
            <person name="Chong C.S."/>
        </authorList>
    </citation>
    <scope>NUCLEOTIDE SEQUENCE [LARGE SCALE GENOMIC DNA]</scope>
    <source>
        <strain evidence="12">D-24</strain>
    </source>
</reference>
<dbReference type="AlphaFoldDB" id="A0A137RIP8"/>
<keyword evidence="3" id="KW-1003">Cell membrane</keyword>
<dbReference type="STRING" id="1548749.LS48_06190"/>
<gene>
    <name evidence="11" type="ORF">LS48_06190</name>
</gene>
<dbReference type="InterPro" id="IPR000390">
    <property type="entry name" value="Small_drug/metabolite_transptr"/>
</dbReference>
<comment type="similarity">
    <text evidence="7">Belongs to the drug/metabolite transporter (DMT) superfamily. Small multidrug resistance (SMR) (TC 2.A.7.1) family. Gdx/SugE subfamily.</text>
</comment>
<dbReference type="GO" id="GO:0005886">
    <property type="term" value="C:plasma membrane"/>
    <property type="evidence" value="ECO:0007669"/>
    <property type="project" value="UniProtKB-SubCell"/>
</dbReference>
<evidence type="ECO:0000313" key="12">
    <source>
        <dbReference type="Proteomes" id="UP000070138"/>
    </source>
</evidence>
<keyword evidence="6 10" id="KW-0472">Membrane</keyword>
<dbReference type="Proteomes" id="UP000070138">
    <property type="component" value="Unassembled WGS sequence"/>
</dbReference>
<dbReference type="OrthoDB" id="21828at2"/>
<feature type="transmembrane region" description="Helical" evidence="10">
    <location>
        <begin position="33"/>
        <end position="50"/>
    </location>
</feature>
<organism evidence="11 12">
    <name type="scientific">Aequorivita aquimaris</name>
    <dbReference type="NCBI Taxonomy" id="1548749"/>
    <lineage>
        <taxon>Bacteria</taxon>
        <taxon>Pseudomonadati</taxon>
        <taxon>Bacteroidota</taxon>
        <taxon>Flavobacteriia</taxon>
        <taxon>Flavobacteriales</taxon>
        <taxon>Flavobacteriaceae</taxon>
        <taxon>Aequorivita</taxon>
    </lineage>
</organism>
<reference evidence="11 12" key="2">
    <citation type="journal article" date="2016" name="Int. J. Syst. Evol. Microbiol.">
        <title>Vitellibacter aquimaris sp. nov., a marine bacterium isolated from seawater.</title>
        <authorList>
            <person name="Thevarajoo S."/>
            <person name="Selvaratnam C."/>
            <person name="Goh K.M."/>
            <person name="Hong K.W."/>
            <person name="Chan X.Y."/>
            <person name="Chan K.G."/>
            <person name="Chong C.S."/>
        </authorList>
    </citation>
    <scope>NUCLEOTIDE SEQUENCE [LARGE SCALE GENOMIC DNA]</scope>
    <source>
        <strain evidence="11 12">D-24</strain>
    </source>
</reference>
<evidence type="ECO:0000256" key="3">
    <source>
        <dbReference type="ARBA" id="ARBA00022475"/>
    </source>
</evidence>
<comment type="caution">
    <text evidence="11">The sequence shown here is derived from an EMBL/GenBank/DDBJ whole genome shotgun (WGS) entry which is preliminary data.</text>
</comment>
<evidence type="ECO:0000256" key="1">
    <source>
        <dbReference type="ARBA" id="ARBA00004651"/>
    </source>
</evidence>
<evidence type="ECO:0000256" key="7">
    <source>
        <dbReference type="ARBA" id="ARBA00038151"/>
    </source>
</evidence>
<evidence type="ECO:0000256" key="5">
    <source>
        <dbReference type="ARBA" id="ARBA00022989"/>
    </source>
</evidence>
<keyword evidence="4 9" id="KW-0812">Transmembrane</keyword>
<evidence type="ECO:0000256" key="2">
    <source>
        <dbReference type="ARBA" id="ARBA00022448"/>
    </source>
</evidence>
<keyword evidence="5 10" id="KW-1133">Transmembrane helix</keyword>
<dbReference type="InterPro" id="IPR045324">
    <property type="entry name" value="Small_multidrug_res"/>
</dbReference>
<evidence type="ECO:0000256" key="9">
    <source>
        <dbReference type="RuleBase" id="RU003942"/>
    </source>
</evidence>
<feature type="transmembrane region" description="Helical" evidence="10">
    <location>
        <begin position="62"/>
        <end position="81"/>
    </location>
</feature>
<dbReference type="InterPro" id="IPR037185">
    <property type="entry name" value="EmrE-like"/>
</dbReference>
<dbReference type="FunFam" id="1.10.3730.20:FF:000001">
    <property type="entry name" value="Quaternary ammonium compound resistance transporter SugE"/>
    <property type="match status" value="1"/>
</dbReference>
<evidence type="ECO:0000256" key="10">
    <source>
        <dbReference type="SAM" id="Phobius"/>
    </source>
</evidence>
<evidence type="ECO:0000313" key="11">
    <source>
        <dbReference type="EMBL" id="KXO00063.1"/>
    </source>
</evidence>
<dbReference type="GO" id="GO:0022857">
    <property type="term" value="F:transmembrane transporter activity"/>
    <property type="evidence" value="ECO:0007669"/>
    <property type="project" value="InterPro"/>
</dbReference>
<name>A0A137RIP8_9FLAO</name>
<feature type="transmembrane region" description="Helical" evidence="10">
    <location>
        <begin position="87"/>
        <end position="107"/>
    </location>
</feature>
<dbReference type="SUPFAM" id="SSF103481">
    <property type="entry name" value="Multidrug resistance efflux transporter EmrE"/>
    <property type="match status" value="1"/>
</dbReference>
<keyword evidence="12" id="KW-1185">Reference proteome</keyword>
<dbReference type="PANTHER" id="PTHR30561:SF0">
    <property type="entry name" value="GUANIDINIUM EXPORTER"/>
    <property type="match status" value="1"/>
</dbReference>
<dbReference type="PANTHER" id="PTHR30561">
    <property type="entry name" value="SMR FAMILY PROTON-DEPENDENT DRUG EFFLUX TRANSPORTER SUGE"/>
    <property type="match status" value="1"/>
</dbReference>
<evidence type="ECO:0000256" key="8">
    <source>
        <dbReference type="ARBA" id="ARBA00039168"/>
    </source>
</evidence>
<evidence type="ECO:0000256" key="4">
    <source>
        <dbReference type="ARBA" id="ARBA00022692"/>
    </source>
</evidence>
<dbReference type="GO" id="GO:1990961">
    <property type="term" value="P:xenobiotic detoxification by transmembrane export across the plasma membrane"/>
    <property type="evidence" value="ECO:0007669"/>
    <property type="project" value="UniProtKB-ARBA"/>
</dbReference>